<gene>
    <name evidence="1" type="ORF">C1H46_042524</name>
</gene>
<evidence type="ECO:0000313" key="1">
    <source>
        <dbReference type="EMBL" id="TQD71935.1"/>
    </source>
</evidence>
<keyword evidence="2" id="KW-1185">Reference proteome</keyword>
<evidence type="ECO:0000313" key="2">
    <source>
        <dbReference type="Proteomes" id="UP000315295"/>
    </source>
</evidence>
<name>A0A540KCI4_MALBA</name>
<protein>
    <submittedName>
        <fullName evidence="1">Uncharacterized protein</fullName>
    </submittedName>
</protein>
<dbReference type="AlphaFoldDB" id="A0A540KCI4"/>
<proteinExistence type="predicted"/>
<reference evidence="1 2" key="1">
    <citation type="journal article" date="2019" name="G3 (Bethesda)">
        <title>Sequencing of a Wild Apple (Malus baccata) Genome Unravels the Differences Between Cultivated and Wild Apple Species Regarding Disease Resistance and Cold Tolerance.</title>
        <authorList>
            <person name="Chen X."/>
        </authorList>
    </citation>
    <scope>NUCLEOTIDE SEQUENCE [LARGE SCALE GENOMIC DNA]</scope>
    <source>
        <strain evidence="2">cv. Shandingzi</strain>
        <tissue evidence="1">Leaves</tissue>
    </source>
</reference>
<sequence length="218" mass="24150">MKVANEVVGLDVEGGELVWIFLESRVTGVLVLCIETDENDVVFGVGGLEDLLQPLCDDGRVVGSDGQDAVGVHIDSEDVVSHLVSNFLKQLCDKDPDVMAFSSRLPRIRKEKESCVDEGGGVEGMEGCRVGKKNGVLIVQMGINERMERMESLTEIENGLRVFIELLGMEDIWVVTNLELTKLLMLSSEEEDHSCPRPNLSLCFFTKSLCWNQDHAHL</sequence>
<comment type="caution">
    <text evidence="1">The sequence shown here is derived from an EMBL/GenBank/DDBJ whole genome shotgun (WGS) entry which is preliminary data.</text>
</comment>
<dbReference type="Proteomes" id="UP000315295">
    <property type="component" value="Unassembled WGS sequence"/>
</dbReference>
<organism evidence="1 2">
    <name type="scientific">Malus baccata</name>
    <name type="common">Siberian crab apple</name>
    <name type="synonym">Pyrus baccata</name>
    <dbReference type="NCBI Taxonomy" id="106549"/>
    <lineage>
        <taxon>Eukaryota</taxon>
        <taxon>Viridiplantae</taxon>
        <taxon>Streptophyta</taxon>
        <taxon>Embryophyta</taxon>
        <taxon>Tracheophyta</taxon>
        <taxon>Spermatophyta</taxon>
        <taxon>Magnoliopsida</taxon>
        <taxon>eudicotyledons</taxon>
        <taxon>Gunneridae</taxon>
        <taxon>Pentapetalae</taxon>
        <taxon>rosids</taxon>
        <taxon>fabids</taxon>
        <taxon>Rosales</taxon>
        <taxon>Rosaceae</taxon>
        <taxon>Amygdaloideae</taxon>
        <taxon>Maleae</taxon>
        <taxon>Malus</taxon>
    </lineage>
</organism>
<dbReference type="EMBL" id="VIEB01001473">
    <property type="protein sequence ID" value="TQD71935.1"/>
    <property type="molecule type" value="Genomic_DNA"/>
</dbReference>
<accession>A0A540KCI4</accession>